<organism evidence="2 3">
    <name type="scientific">Stenotrophomonas maltophilia</name>
    <name type="common">Pseudomonas maltophilia</name>
    <name type="synonym">Xanthomonas maltophilia</name>
    <dbReference type="NCBI Taxonomy" id="40324"/>
    <lineage>
        <taxon>Bacteria</taxon>
        <taxon>Pseudomonadati</taxon>
        <taxon>Pseudomonadota</taxon>
        <taxon>Gammaproteobacteria</taxon>
        <taxon>Lysobacterales</taxon>
        <taxon>Lysobacteraceae</taxon>
        <taxon>Stenotrophomonas</taxon>
        <taxon>Stenotrophomonas maltophilia group</taxon>
    </lineage>
</organism>
<dbReference type="EMBL" id="ABLOJW010000039">
    <property type="protein sequence ID" value="EKT4094914.1"/>
    <property type="molecule type" value="Genomic_DNA"/>
</dbReference>
<dbReference type="EMBL" id="JADUOV010000001">
    <property type="protein sequence ID" value="MBH1788789.1"/>
    <property type="molecule type" value="Genomic_DNA"/>
</dbReference>
<reference evidence="2" key="1">
    <citation type="submission" date="2020-11" db="EMBL/GenBank/DDBJ databases">
        <title>Enhanced detection system for hospital associated transmission using whole genome sequencing surveillance.</title>
        <authorList>
            <person name="Harrison L.H."/>
            <person name="Van Tyne D."/>
            <person name="Marsh J.W."/>
            <person name="Griffith M.P."/>
            <person name="Snyder D.J."/>
            <person name="Cooper V.S."/>
            <person name="Mustapha M."/>
        </authorList>
    </citation>
    <scope>NUCLEOTIDE SEQUENCE</scope>
    <source>
        <strain evidence="2">STEN00053</strain>
    </source>
</reference>
<name>A0AA40Y136_STEMA</name>
<dbReference type="AlphaFoldDB" id="A0AA40Y136"/>
<accession>A0AA40Y136</accession>
<protein>
    <submittedName>
        <fullName evidence="2">Uncharacterized protein</fullName>
    </submittedName>
</protein>
<dbReference type="RefSeq" id="WP_032960334.1">
    <property type="nucleotide sequence ID" value="NZ_BKBG02000001.1"/>
</dbReference>
<reference evidence="1" key="2">
    <citation type="submission" date="2022-07" db="EMBL/GenBank/DDBJ databases">
        <authorList>
            <consortium name="DAFM: The Division of Animal and Food Microbiology"/>
        </authorList>
    </citation>
    <scope>NUCLEOTIDE SEQUENCE</scope>
    <source>
        <strain evidence="1">19MO01SH01-2</strain>
    </source>
</reference>
<evidence type="ECO:0000313" key="3">
    <source>
        <dbReference type="Proteomes" id="UP000634179"/>
    </source>
</evidence>
<sequence length="85" mass="9548">MTEDEIEQRKIEARVRLAKGSMDKAGKELEEAERVAKESPTPFKRKLVNQAKGRYSKAAQVFDRAVGDKMKRELGGGKDGPGRRM</sequence>
<evidence type="ECO:0000313" key="2">
    <source>
        <dbReference type="EMBL" id="MBH1788789.1"/>
    </source>
</evidence>
<comment type="caution">
    <text evidence="2">The sequence shown here is derived from an EMBL/GenBank/DDBJ whole genome shotgun (WGS) entry which is preliminary data.</text>
</comment>
<gene>
    <name evidence="2" type="ORF">I5V89_02765</name>
    <name evidence="1" type="ORF">QEG23_004492</name>
</gene>
<dbReference type="Proteomes" id="UP001218208">
    <property type="component" value="Unassembled WGS sequence"/>
</dbReference>
<dbReference type="Proteomes" id="UP000634179">
    <property type="component" value="Unassembled WGS sequence"/>
</dbReference>
<proteinExistence type="predicted"/>
<evidence type="ECO:0000313" key="1">
    <source>
        <dbReference type="EMBL" id="EKT4094914.1"/>
    </source>
</evidence>